<proteinExistence type="predicted"/>
<keyword evidence="2" id="KW-1185">Reference proteome</keyword>
<dbReference type="InterPro" id="IPR002591">
    <property type="entry name" value="Phosphodiest/P_Trfase"/>
</dbReference>
<dbReference type="EMBL" id="JBITLV010000007">
    <property type="protein sequence ID" value="MFI7589247.1"/>
    <property type="molecule type" value="Genomic_DNA"/>
</dbReference>
<dbReference type="SUPFAM" id="SSF53649">
    <property type="entry name" value="Alkaline phosphatase-like"/>
    <property type="match status" value="1"/>
</dbReference>
<evidence type="ECO:0000313" key="1">
    <source>
        <dbReference type="EMBL" id="MFI7589247.1"/>
    </source>
</evidence>
<accession>A0ABW8AUD8</accession>
<dbReference type="Gene3D" id="3.40.720.10">
    <property type="entry name" value="Alkaline Phosphatase, subunit A"/>
    <property type="match status" value="1"/>
</dbReference>
<dbReference type="Pfam" id="PF01663">
    <property type="entry name" value="Phosphodiest"/>
    <property type="match status" value="1"/>
</dbReference>
<dbReference type="InterPro" id="IPR017850">
    <property type="entry name" value="Alkaline_phosphatase_core_sf"/>
</dbReference>
<dbReference type="Proteomes" id="UP001612915">
    <property type="component" value="Unassembled WGS sequence"/>
</dbReference>
<sequence>MSAPASTAGSLADVLPAAAAALGVPFPGAAEPLSVTVPPARVVVVLLVDGLGDLALAAHAGHAPFLRSLRADPCSSRLRSGFPSTTATSLGMLGTGLLPGAHGLVGLDVLDPARDVVFNELMWDPAVEPRRWQPSLTVFEHLEASGLQVTRVGPAYFDGSGLTEAVQRGGRFVAAQSLADRVAAGLQAVRATKSGLVYVYWGEVDKAGHEAGVASWRWLTELEEIDAYARRLAEGLPADVQLVITADHGMVDVPSTRRYDLAVEADLAAGIRHLGGEPRAQHLYCRPGAADDVLATWRARLGSSMVVLPKAEAVAAGWFGPVSPHVLPRIGDVVTAAVDPIAVVDSRTARPETLALKGFHGARTEDEVYVPLLVSPGLRR</sequence>
<name>A0ABW8AUD8_9ACTN</name>
<protein>
    <submittedName>
        <fullName evidence="1">Alkaline phosphatase family protein</fullName>
    </submittedName>
</protein>
<dbReference type="PANTHER" id="PTHR10151:SF120">
    <property type="entry name" value="BIS(5'-ADENOSYL)-TRIPHOSPHATASE"/>
    <property type="match status" value="1"/>
</dbReference>
<dbReference type="RefSeq" id="WP_398283770.1">
    <property type="nucleotide sequence ID" value="NZ_JBITLV010000007.1"/>
</dbReference>
<dbReference type="PANTHER" id="PTHR10151">
    <property type="entry name" value="ECTONUCLEOTIDE PYROPHOSPHATASE/PHOSPHODIESTERASE"/>
    <property type="match status" value="1"/>
</dbReference>
<evidence type="ECO:0000313" key="2">
    <source>
        <dbReference type="Proteomes" id="UP001612915"/>
    </source>
</evidence>
<reference evidence="1 2" key="1">
    <citation type="submission" date="2024-10" db="EMBL/GenBank/DDBJ databases">
        <title>The Natural Products Discovery Center: Release of the First 8490 Sequenced Strains for Exploring Actinobacteria Biosynthetic Diversity.</title>
        <authorList>
            <person name="Kalkreuter E."/>
            <person name="Kautsar S.A."/>
            <person name="Yang D."/>
            <person name="Bader C.D."/>
            <person name="Teijaro C.N."/>
            <person name="Fluegel L."/>
            <person name="Davis C.M."/>
            <person name="Simpson J.R."/>
            <person name="Lauterbach L."/>
            <person name="Steele A.D."/>
            <person name="Gui C."/>
            <person name="Meng S."/>
            <person name="Li G."/>
            <person name="Viehrig K."/>
            <person name="Ye F."/>
            <person name="Su P."/>
            <person name="Kiefer A.F."/>
            <person name="Nichols A."/>
            <person name="Cepeda A.J."/>
            <person name="Yan W."/>
            <person name="Fan B."/>
            <person name="Jiang Y."/>
            <person name="Adhikari A."/>
            <person name="Zheng C.-J."/>
            <person name="Schuster L."/>
            <person name="Cowan T.M."/>
            <person name="Smanski M.J."/>
            <person name="Chevrette M.G."/>
            <person name="De Carvalho L.P.S."/>
            <person name="Shen B."/>
        </authorList>
    </citation>
    <scope>NUCLEOTIDE SEQUENCE [LARGE SCALE GENOMIC DNA]</scope>
    <source>
        <strain evidence="1 2">NPDC049639</strain>
    </source>
</reference>
<gene>
    <name evidence="1" type="ORF">ACIB24_19450</name>
</gene>
<comment type="caution">
    <text evidence="1">The sequence shown here is derived from an EMBL/GenBank/DDBJ whole genome shotgun (WGS) entry which is preliminary data.</text>
</comment>
<organism evidence="1 2">
    <name type="scientific">Spongisporangium articulatum</name>
    <dbReference type="NCBI Taxonomy" id="3362603"/>
    <lineage>
        <taxon>Bacteria</taxon>
        <taxon>Bacillati</taxon>
        <taxon>Actinomycetota</taxon>
        <taxon>Actinomycetes</taxon>
        <taxon>Kineosporiales</taxon>
        <taxon>Kineosporiaceae</taxon>
        <taxon>Spongisporangium</taxon>
    </lineage>
</organism>